<keyword evidence="4" id="KW-1185">Reference proteome</keyword>
<evidence type="ECO:0000256" key="1">
    <source>
        <dbReference type="SAM" id="Phobius"/>
    </source>
</evidence>
<reference evidence="3" key="1">
    <citation type="submission" date="2019-04" db="EMBL/GenBank/DDBJ databases">
        <authorList>
            <consortium name="Science for Life Laboratories"/>
        </authorList>
    </citation>
    <scope>NUCLEOTIDE SEQUENCE</scope>
    <source>
        <strain evidence="3">MBLW1</strain>
    </source>
</reference>
<proteinExistence type="predicted"/>
<evidence type="ECO:0000313" key="3">
    <source>
        <dbReference type="EMBL" id="VIP00987.1"/>
    </source>
</evidence>
<sequence length="310" mass="33939">MRSCRSAHRAFTLIELLVVIAIIAILIGLLLPAVQKVRSAAARMKCQNNLKQIALAVHNYHDANEQFPYASLDRQPGETAATYSTGFIQIMPYLEQDNVARRWNSKLPRNSTDDSDGDGYTNAMLQQMQIPTYTCPAMTPPTGPLGGTENRAPSSYLFSSGTQDPVLYAYYSYYGVPDPAFDGAIIPLRDRTYTPAAPCTTPTRMTGITDGTSNTFLLGETDFKPRGVPSTTLGAIWSYGYIGYTFGSTVHPFNKHDWTTTVYGAFRSEHTGGASFALADGSVRFVRDGIDPQLFLWLSTRAGGEVATLE</sequence>
<evidence type="ECO:0000259" key="2">
    <source>
        <dbReference type="Pfam" id="PF07596"/>
    </source>
</evidence>
<dbReference type="Pfam" id="PF07596">
    <property type="entry name" value="SBP_bac_10"/>
    <property type="match status" value="1"/>
</dbReference>
<dbReference type="EMBL" id="LR586016">
    <property type="protein sequence ID" value="VIP00987.1"/>
    <property type="molecule type" value="Genomic_DNA"/>
</dbReference>
<accession>A0A6C2YHT9</accession>
<dbReference type="PANTHER" id="PTHR30093:SF2">
    <property type="entry name" value="TYPE II SECRETION SYSTEM PROTEIN H"/>
    <property type="match status" value="1"/>
</dbReference>
<dbReference type="Pfam" id="PF07963">
    <property type="entry name" value="N_methyl"/>
    <property type="match status" value="1"/>
</dbReference>
<keyword evidence="1" id="KW-0472">Membrane</keyword>
<gene>
    <name evidence="3" type="ORF">GMBLW1_29730</name>
</gene>
<dbReference type="InParanoid" id="A0A6C2YHT9"/>
<dbReference type="NCBIfam" id="TIGR04294">
    <property type="entry name" value="pre_pil_HX9DG"/>
    <property type="match status" value="1"/>
</dbReference>
<dbReference type="Proteomes" id="UP000464378">
    <property type="component" value="Chromosome"/>
</dbReference>
<feature type="transmembrane region" description="Helical" evidence="1">
    <location>
        <begin position="12"/>
        <end position="34"/>
    </location>
</feature>
<dbReference type="EMBL" id="LR593887">
    <property type="protein sequence ID" value="VTR97397.1"/>
    <property type="molecule type" value="Genomic_DNA"/>
</dbReference>
<dbReference type="KEGG" id="tim:GMBLW1_29730"/>
<dbReference type="InterPro" id="IPR011453">
    <property type="entry name" value="DUF1559"/>
</dbReference>
<keyword evidence="1" id="KW-1133">Transmembrane helix</keyword>
<dbReference type="SUPFAM" id="SSF54523">
    <property type="entry name" value="Pili subunits"/>
    <property type="match status" value="1"/>
</dbReference>
<evidence type="ECO:0000313" key="4">
    <source>
        <dbReference type="Proteomes" id="UP000464378"/>
    </source>
</evidence>
<dbReference type="NCBIfam" id="TIGR02532">
    <property type="entry name" value="IV_pilin_GFxxxE"/>
    <property type="match status" value="1"/>
</dbReference>
<dbReference type="InterPro" id="IPR027558">
    <property type="entry name" value="Pre_pil_HX9DG_C"/>
</dbReference>
<dbReference type="InterPro" id="IPR012902">
    <property type="entry name" value="N_methyl_site"/>
</dbReference>
<dbReference type="PANTHER" id="PTHR30093">
    <property type="entry name" value="GENERAL SECRETION PATHWAY PROTEIN G"/>
    <property type="match status" value="1"/>
</dbReference>
<dbReference type="Gene3D" id="3.30.700.10">
    <property type="entry name" value="Glycoprotein, Type 4 Pilin"/>
    <property type="match status" value="1"/>
</dbReference>
<protein>
    <recommendedName>
        <fullName evidence="2">DUF1559 domain-containing protein</fullName>
    </recommendedName>
</protein>
<dbReference type="RefSeq" id="WP_162656174.1">
    <property type="nucleotide sequence ID" value="NZ_LR593887.1"/>
</dbReference>
<name>A0A6C2YHT9_9BACT</name>
<feature type="domain" description="DUF1559" evidence="2">
    <location>
        <begin position="35"/>
        <end position="293"/>
    </location>
</feature>
<keyword evidence="1" id="KW-0812">Transmembrane</keyword>
<organism evidence="3">
    <name type="scientific">Tuwongella immobilis</name>
    <dbReference type="NCBI Taxonomy" id="692036"/>
    <lineage>
        <taxon>Bacteria</taxon>
        <taxon>Pseudomonadati</taxon>
        <taxon>Planctomycetota</taxon>
        <taxon>Planctomycetia</taxon>
        <taxon>Gemmatales</taxon>
        <taxon>Gemmataceae</taxon>
        <taxon>Tuwongella</taxon>
    </lineage>
</organism>
<dbReference type="InterPro" id="IPR045584">
    <property type="entry name" value="Pilin-like"/>
</dbReference>
<dbReference type="AlphaFoldDB" id="A0A6C2YHT9"/>